<comment type="caution">
    <text evidence="2">The sequence shown here is derived from an EMBL/GenBank/DDBJ whole genome shotgun (WGS) entry which is preliminary data.</text>
</comment>
<reference evidence="2 3" key="2">
    <citation type="submission" date="2019-03" db="EMBL/GenBank/DDBJ databases">
        <title>Genomic Encyclopedia of Type Strains, Phase IV (KMG-IV): sequencing the most valuable type-strain genomes for metagenomic binning, comparative biology and taxonomic classification.</title>
        <authorList>
            <person name="Goeker M."/>
        </authorList>
    </citation>
    <scope>NUCLEOTIDE SEQUENCE [LARGE SCALE GENOMIC DNA]</scope>
    <source>
        <strain evidence="2 3">DSM 103426</strain>
    </source>
</reference>
<accession>A0A4R3JQZ1</accession>
<evidence type="ECO:0000313" key="2">
    <source>
        <dbReference type="EMBL" id="TCS69363.1"/>
    </source>
</evidence>
<sequence>MSGEREDPLSTGNSRICLLKIIATQAEGLEYSSAFSYKERSRIDYPLIVDDIFFLSW</sequence>
<organism evidence="2 3">
    <name type="scientific">Faecalimonas umbilicata</name>
    <dbReference type="NCBI Taxonomy" id="1912855"/>
    <lineage>
        <taxon>Bacteria</taxon>
        <taxon>Bacillati</taxon>
        <taxon>Bacillota</taxon>
        <taxon>Clostridia</taxon>
        <taxon>Lachnospirales</taxon>
        <taxon>Lachnospiraceae</taxon>
        <taxon>Faecalimonas</taxon>
    </lineage>
</organism>
<dbReference type="RefSeq" id="WP_242990188.1">
    <property type="nucleotide sequence ID" value="NZ_BHEO01000008.1"/>
</dbReference>
<evidence type="ECO:0000313" key="1">
    <source>
        <dbReference type="EMBL" id="GBU06317.1"/>
    </source>
</evidence>
<reference evidence="1 4" key="1">
    <citation type="journal article" date="2018" name="Int. J. Syst. Evol. Microbiol.">
        <title>Draft Genome Sequence of Faecalimonas umbilicata JCM 30896T, an Acetate-Producing Bacterium Isolated from Human Feces.</title>
        <authorList>
            <person name="Sakamoto M."/>
            <person name="Ikeyama N."/>
            <person name="Yuki M."/>
            <person name="Ohkuma M."/>
        </authorList>
    </citation>
    <scope>NUCLEOTIDE SEQUENCE [LARGE SCALE GENOMIC DNA]</scope>
    <source>
        <strain evidence="1 4">EGH7</strain>
    </source>
</reference>
<gene>
    <name evidence="2" type="ORF">EDD74_104119</name>
    <name evidence="1" type="ORF">FAEUMB_28580</name>
</gene>
<name>A0A4R3JQZ1_9FIRM</name>
<dbReference type="Proteomes" id="UP000702954">
    <property type="component" value="Unassembled WGS sequence"/>
</dbReference>
<dbReference type="AlphaFoldDB" id="A0A4R3JQZ1"/>
<protein>
    <submittedName>
        <fullName evidence="2">Uncharacterized protein</fullName>
    </submittedName>
</protein>
<dbReference type="Proteomes" id="UP000294613">
    <property type="component" value="Unassembled WGS sequence"/>
</dbReference>
<evidence type="ECO:0000313" key="3">
    <source>
        <dbReference type="Proteomes" id="UP000294613"/>
    </source>
</evidence>
<proteinExistence type="predicted"/>
<dbReference type="EMBL" id="BHEO01000008">
    <property type="protein sequence ID" value="GBU06317.1"/>
    <property type="molecule type" value="Genomic_DNA"/>
</dbReference>
<dbReference type="EMBL" id="SLZV01000004">
    <property type="protein sequence ID" value="TCS69363.1"/>
    <property type="molecule type" value="Genomic_DNA"/>
</dbReference>
<evidence type="ECO:0000313" key="4">
    <source>
        <dbReference type="Proteomes" id="UP000702954"/>
    </source>
</evidence>
<keyword evidence="4" id="KW-1185">Reference proteome</keyword>